<proteinExistence type="predicted"/>
<keyword evidence="1" id="KW-0539">Nucleus</keyword>
<dbReference type="PROSITE" id="PS00463">
    <property type="entry name" value="ZN2_CY6_FUNGAL_1"/>
    <property type="match status" value="1"/>
</dbReference>
<evidence type="ECO:0000259" key="3">
    <source>
        <dbReference type="PROSITE" id="PS50048"/>
    </source>
</evidence>
<evidence type="ECO:0000313" key="5">
    <source>
        <dbReference type="Proteomes" id="UP000182658"/>
    </source>
</evidence>
<dbReference type="Pfam" id="PF00172">
    <property type="entry name" value="Zn_clus"/>
    <property type="match status" value="1"/>
</dbReference>
<dbReference type="PROSITE" id="PS50048">
    <property type="entry name" value="ZN2_CY6_FUNGAL_2"/>
    <property type="match status" value="1"/>
</dbReference>
<gene>
    <name evidence="4" type="ORF">CONLIGDRAFT_626300</name>
</gene>
<name>A0A1J7JLH3_9PEZI</name>
<dbReference type="SMART" id="SM00066">
    <property type="entry name" value="GAL4"/>
    <property type="match status" value="1"/>
</dbReference>
<feature type="region of interest" description="Disordered" evidence="2">
    <location>
        <begin position="137"/>
        <end position="165"/>
    </location>
</feature>
<evidence type="ECO:0000256" key="2">
    <source>
        <dbReference type="SAM" id="MobiDB-lite"/>
    </source>
</evidence>
<feature type="domain" description="Zn(2)-C6 fungal-type" evidence="3">
    <location>
        <begin position="12"/>
        <end position="44"/>
    </location>
</feature>
<dbReference type="GO" id="GO:0008270">
    <property type="term" value="F:zinc ion binding"/>
    <property type="evidence" value="ECO:0007669"/>
    <property type="project" value="InterPro"/>
</dbReference>
<dbReference type="Gene3D" id="4.10.240.10">
    <property type="entry name" value="Zn(2)-C6 fungal-type DNA-binding domain"/>
    <property type="match status" value="1"/>
</dbReference>
<dbReference type="EMBL" id="KV875093">
    <property type="protein sequence ID" value="OIW34241.1"/>
    <property type="molecule type" value="Genomic_DNA"/>
</dbReference>
<evidence type="ECO:0000313" key="4">
    <source>
        <dbReference type="EMBL" id="OIW34241.1"/>
    </source>
</evidence>
<feature type="compositionally biased region" description="Basic and acidic residues" evidence="2">
    <location>
        <begin position="139"/>
        <end position="152"/>
    </location>
</feature>
<accession>A0A1J7JLH3</accession>
<organism evidence="4 5">
    <name type="scientific">Coniochaeta ligniaria NRRL 30616</name>
    <dbReference type="NCBI Taxonomy" id="1408157"/>
    <lineage>
        <taxon>Eukaryota</taxon>
        <taxon>Fungi</taxon>
        <taxon>Dikarya</taxon>
        <taxon>Ascomycota</taxon>
        <taxon>Pezizomycotina</taxon>
        <taxon>Sordariomycetes</taxon>
        <taxon>Sordariomycetidae</taxon>
        <taxon>Coniochaetales</taxon>
        <taxon>Coniochaetaceae</taxon>
        <taxon>Coniochaeta</taxon>
    </lineage>
</organism>
<dbReference type="Proteomes" id="UP000182658">
    <property type="component" value="Unassembled WGS sequence"/>
</dbReference>
<dbReference type="SUPFAM" id="SSF57701">
    <property type="entry name" value="Zn2/Cys6 DNA-binding domain"/>
    <property type="match status" value="1"/>
</dbReference>
<reference evidence="4 5" key="1">
    <citation type="submission" date="2016-10" db="EMBL/GenBank/DDBJ databases">
        <title>Draft genome sequence of Coniochaeta ligniaria NRRL30616, a lignocellulolytic fungus for bioabatement of inhibitors in plant biomass hydrolysates.</title>
        <authorList>
            <consortium name="DOE Joint Genome Institute"/>
            <person name="Jimenez D.J."/>
            <person name="Hector R.E."/>
            <person name="Riley R."/>
            <person name="Sun H."/>
            <person name="Grigoriev I.V."/>
            <person name="Van Elsas J.D."/>
            <person name="Nichols N.N."/>
        </authorList>
    </citation>
    <scope>NUCLEOTIDE SEQUENCE [LARGE SCALE GENOMIC DNA]</scope>
    <source>
        <strain evidence="4 5">NRRL 30616</strain>
    </source>
</reference>
<sequence length="190" mass="21155">MSARRGGYTRWSCDRCHDQKLRCEREPHRTCCARCRRAGAECTLTAPPRRRTRAGVFVFSKHCATLDGRGNNPPNTSHTAAPRTLDSGMAPFVLDSAEAQSLGEKESRVPAAIKWTFAEHLTLPIDYSVKATAIGGHVDTNRREPPESRRQNAEPPSLRPIDRGEELNMVRRAPASAWNFASCDFLLPTI</sequence>
<dbReference type="InterPro" id="IPR001138">
    <property type="entry name" value="Zn2Cys6_DnaBD"/>
</dbReference>
<dbReference type="GO" id="GO:0000981">
    <property type="term" value="F:DNA-binding transcription factor activity, RNA polymerase II-specific"/>
    <property type="evidence" value="ECO:0007669"/>
    <property type="project" value="InterPro"/>
</dbReference>
<dbReference type="InterPro" id="IPR036864">
    <property type="entry name" value="Zn2-C6_fun-type_DNA-bd_sf"/>
</dbReference>
<dbReference type="InParanoid" id="A0A1J7JLH3"/>
<evidence type="ECO:0000256" key="1">
    <source>
        <dbReference type="ARBA" id="ARBA00023242"/>
    </source>
</evidence>
<protein>
    <recommendedName>
        <fullName evidence="3">Zn(2)-C6 fungal-type domain-containing protein</fullName>
    </recommendedName>
</protein>
<keyword evidence="5" id="KW-1185">Reference proteome</keyword>
<dbReference type="CDD" id="cd00067">
    <property type="entry name" value="GAL4"/>
    <property type="match status" value="1"/>
</dbReference>
<dbReference type="AlphaFoldDB" id="A0A1J7JLH3"/>